<evidence type="ECO:0000256" key="2">
    <source>
        <dbReference type="ARBA" id="ARBA00022908"/>
    </source>
</evidence>
<dbReference type="PANTHER" id="PTHR30349">
    <property type="entry name" value="PHAGE INTEGRASE-RELATED"/>
    <property type="match status" value="1"/>
</dbReference>
<sequence>MLFDKCLDLYLRLNSHTWKPSYLDKVLGICRLRFDYFKGKNIEDLRVSDVKIWYLTLKDVTPKSKKGYLTVLKGIFDVAYYDDIIQKNPVLHVKPEKYTTPKINPFTADEVKALLEYVKGTNFNYVYLMAIGFYTGMRTGEILALKKSEVDLEKRIIKIRSTRSRFGEGMTKTHGSQRDIPIIDLLYPYVERMHGLYNGCPYMLTNQYGQPYRDTYVFICQSWKPALKALGLDYRRPYTMRHTYATNMLYRNLVTPVQLAQLLGHTSTEMVFNVYVNYLQRQNEKFNRSMSVYN</sequence>
<dbReference type="PANTHER" id="PTHR30349:SF64">
    <property type="entry name" value="PROPHAGE INTEGRASE INTD-RELATED"/>
    <property type="match status" value="1"/>
</dbReference>
<dbReference type="PROSITE" id="PS51900">
    <property type="entry name" value="CB"/>
    <property type="match status" value="1"/>
</dbReference>
<dbReference type="EMBL" id="JAFHKK010000026">
    <property type="protein sequence ID" value="MBN2965175.1"/>
    <property type="molecule type" value="Genomic_DNA"/>
</dbReference>
<dbReference type="InterPro" id="IPR010998">
    <property type="entry name" value="Integrase_recombinase_N"/>
</dbReference>
<reference evidence="9" key="2">
    <citation type="submission" date="2021-02" db="EMBL/GenBank/DDBJ databases">
        <title>Sulfurospirillum tamanensis sp. nov.</title>
        <authorList>
            <person name="Merkel A.Y."/>
        </authorList>
    </citation>
    <scope>NUCLEOTIDE SEQUENCE [LARGE SCALE GENOMIC DNA]</scope>
    <source>
        <strain evidence="9">T05b</strain>
    </source>
</reference>
<feature type="domain" description="Core-binding (CB)" evidence="7">
    <location>
        <begin position="1"/>
        <end position="80"/>
    </location>
</feature>
<reference evidence="8 9" key="1">
    <citation type="submission" date="2021-02" db="EMBL/GenBank/DDBJ databases">
        <title>Sulfurospirillum tamanensis sp. nov.</title>
        <authorList>
            <person name="Frolova A."/>
            <person name="Merkel A."/>
            <person name="Slobodkin A."/>
        </authorList>
    </citation>
    <scope>NUCLEOTIDE SEQUENCE [LARGE SCALE GENOMIC DNA]</scope>
    <source>
        <strain evidence="8 9">T05b</strain>
    </source>
</reference>
<gene>
    <name evidence="8" type="ORF">JWV37_10315</name>
</gene>
<evidence type="ECO:0000313" key="9">
    <source>
        <dbReference type="Proteomes" id="UP000703590"/>
    </source>
</evidence>
<dbReference type="CDD" id="cd01189">
    <property type="entry name" value="INT_ICEBs1_C_like"/>
    <property type="match status" value="1"/>
</dbReference>
<organism evidence="8 9">
    <name type="scientific">Sulfurospirillum tamanense</name>
    <dbReference type="NCBI Taxonomy" id="2813362"/>
    <lineage>
        <taxon>Bacteria</taxon>
        <taxon>Pseudomonadati</taxon>
        <taxon>Campylobacterota</taxon>
        <taxon>Epsilonproteobacteria</taxon>
        <taxon>Campylobacterales</taxon>
        <taxon>Sulfurospirillaceae</taxon>
        <taxon>Sulfurospirillum</taxon>
    </lineage>
</organism>
<evidence type="ECO:0000256" key="4">
    <source>
        <dbReference type="ARBA" id="ARBA00023172"/>
    </source>
</evidence>
<dbReference type="Proteomes" id="UP000703590">
    <property type="component" value="Unassembled WGS sequence"/>
</dbReference>
<evidence type="ECO:0000256" key="1">
    <source>
        <dbReference type="ARBA" id="ARBA00008857"/>
    </source>
</evidence>
<dbReference type="InterPro" id="IPR013762">
    <property type="entry name" value="Integrase-like_cat_sf"/>
</dbReference>
<evidence type="ECO:0000313" key="8">
    <source>
        <dbReference type="EMBL" id="MBN2965175.1"/>
    </source>
</evidence>
<evidence type="ECO:0000256" key="5">
    <source>
        <dbReference type="PROSITE-ProRule" id="PRU01248"/>
    </source>
</evidence>
<protein>
    <submittedName>
        <fullName evidence="8">Site-specific integrase</fullName>
    </submittedName>
</protein>
<dbReference type="PROSITE" id="PS51898">
    <property type="entry name" value="TYR_RECOMBINASE"/>
    <property type="match status" value="1"/>
</dbReference>
<comment type="similarity">
    <text evidence="1">Belongs to the 'phage' integrase family.</text>
</comment>
<reference evidence="8 9" key="3">
    <citation type="submission" date="2021-02" db="EMBL/GenBank/DDBJ databases">
        <authorList>
            <person name="Merkel A.Y."/>
        </authorList>
    </citation>
    <scope>NUCLEOTIDE SEQUENCE [LARGE SCALE GENOMIC DNA]</scope>
    <source>
        <strain evidence="8 9">T05b</strain>
    </source>
</reference>
<feature type="domain" description="Tyr recombinase" evidence="6">
    <location>
        <begin position="101"/>
        <end position="294"/>
    </location>
</feature>
<keyword evidence="3 5" id="KW-0238">DNA-binding</keyword>
<name>A0ABS2WUI7_9BACT</name>
<dbReference type="InterPro" id="IPR002104">
    <property type="entry name" value="Integrase_catalytic"/>
</dbReference>
<dbReference type="SUPFAM" id="SSF56349">
    <property type="entry name" value="DNA breaking-rejoining enzymes"/>
    <property type="match status" value="1"/>
</dbReference>
<evidence type="ECO:0000259" key="7">
    <source>
        <dbReference type="PROSITE" id="PS51900"/>
    </source>
</evidence>
<dbReference type="Gene3D" id="1.10.150.130">
    <property type="match status" value="1"/>
</dbReference>
<evidence type="ECO:0000256" key="3">
    <source>
        <dbReference type="ARBA" id="ARBA00023125"/>
    </source>
</evidence>
<keyword evidence="4" id="KW-0233">DNA recombination</keyword>
<keyword evidence="9" id="KW-1185">Reference proteome</keyword>
<proteinExistence type="inferred from homology"/>
<keyword evidence="2" id="KW-0229">DNA integration</keyword>
<dbReference type="Gene3D" id="1.10.443.10">
    <property type="entry name" value="Intergrase catalytic core"/>
    <property type="match status" value="1"/>
</dbReference>
<dbReference type="Pfam" id="PF00589">
    <property type="entry name" value="Phage_integrase"/>
    <property type="match status" value="1"/>
</dbReference>
<dbReference type="InterPro" id="IPR050090">
    <property type="entry name" value="Tyrosine_recombinase_XerCD"/>
</dbReference>
<comment type="caution">
    <text evidence="8">The sequence shown here is derived from an EMBL/GenBank/DDBJ whole genome shotgun (WGS) entry which is preliminary data.</text>
</comment>
<dbReference type="InterPro" id="IPR011010">
    <property type="entry name" value="DNA_brk_join_enz"/>
</dbReference>
<evidence type="ECO:0000259" key="6">
    <source>
        <dbReference type="PROSITE" id="PS51898"/>
    </source>
</evidence>
<accession>A0ABS2WUI7</accession>
<dbReference type="InterPro" id="IPR044068">
    <property type="entry name" value="CB"/>
</dbReference>